<proteinExistence type="predicted"/>
<protein>
    <submittedName>
        <fullName evidence="1">NAC domain-containing protein</fullName>
    </submittedName>
</protein>
<comment type="caution">
    <text evidence="1">The sequence shown here is derived from an EMBL/GenBank/DDBJ whole genome shotgun (WGS) entry which is preliminary data.</text>
</comment>
<evidence type="ECO:0000313" key="2">
    <source>
        <dbReference type="Proteomes" id="UP000236291"/>
    </source>
</evidence>
<feature type="non-terminal residue" evidence="1">
    <location>
        <position position="1"/>
    </location>
</feature>
<dbReference type="EMBL" id="ASHM01055442">
    <property type="protein sequence ID" value="PNX88044.1"/>
    <property type="molecule type" value="Genomic_DNA"/>
</dbReference>
<dbReference type="Proteomes" id="UP000236291">
    <property type="component" value="Unassembled WGS sequence"/>
</dbReference>
<gene>
    <name evidence="1" type="ORF">L195_g044144</name>
</gene>
<dbReference type="AlphaFoldDB" id="A0A2K3MB82"/>
<reference evidence="1 2" key="1">
    <citation type="journal article" date="2014" name="Am. J. Bot.">
        <title>Genome assembly and annotation for red clover (Trifolium pratense; Fabaceae).</title>
        <authorList>
            <person name="Istvanek J."/>
            <person name="Jaros M."/>
            <person name="Krenek A."/>
            <person name="Repkova J."/>
        </authorList>
    </citation>
    <scope>NUCLEOTIDE SEQUENCE [LARGE SCALE GENOMIC DNA]</scope>
    <source>
        <strain evidence="2">cv. Tatra</strain>
        <tissue evidence="1">Young leaves</tissue>
    </source>
</reference>
<sequence length="47" mass="5136">EGRGPKNGAQYGRPFNEEDWSDDEVGLPFAKSAALIPCLSVQLIVLF</sequence>
<accession>A0A2K3MB82</accession>
<organism evidence="1 2">
    <name type="scientific">Trifolium pratense</name>
    <name type="common">Red clover</name>
    <dbReference type="NCBI Taxonomy" id="57577"/>
    <lineage>
        <taxon>Eukaryota</taxon>
        <taxon>Viridiplantae</taxon>
        <taxon>Streptophyta</taxon>
        <taxon>Embryophyta</taxon>
        <taxon>Tracheophyta</taxon>
        <taxon>Spermatophyta</taxon>
        <taxon>Magnoliopsida</taxon>
        <taxon>eudicotyledons</taxon>
        <taxon>Gunneridae</taxon>
        <taxon>Pentapetalae</taxon>
        <taxon>rosids</taxon>
        <taxon>fabids</taxon>
        <taxon>Fabales</taxon>
        <taxon>Fabaceae</taxon>
        <taxon>Papilionoideae</taxon>
        <taxon>50 kb inversion clade</taxon>
        <taxon>NPAAA clade</taxon>
        <taxon>Hologalegina</taxon>
        <taxon>IRL clade</taxon>
        <taxon>Trifolieae</taxon>
        <taxon>Trifolium</taxon>
    </lineage>
</organism>
<evidence type="ECO:0000313" key="1">
    <source>
        <dbReference type="EMBL" id="PNX88044.1"/>
    </source>
</evidence>
<reference evidence="1 2" key="2">
    <citation type="journal article" date="2017" name="Front. Plant Sci.">
        <title>Gene Classification and Mining of Molecular Markers Useful in Red Clover (Trifolium pratense) Breeding.</title>
        <authorList>
            <person name="Istvanek J."/>
            <person name="Dluhosova J."/>
            <person name="Dluhos P."/>
            <person name="Patkova L."/>
            <person name="Nedelnik J."/>
            <person name="Repkova J."/>
        </authorList>
    </citation>
    <scope>NUCLEOTIDE SEQUENCE [LARGE SCALE GENOMIC DNA]</scope>
    <source>
        <strain evidence="2">cv. Tatra</strain>
        <tissue evidence="1">Young leaves</tissue>
    </source>
</reference>
<name>A0A2K3MB82_TRIPR</name>